<gene>
    <name evidence="3" type="ORF">M404DRAFT_28144</name>
</gene>
<organism evidence="3 4">
    <name type="scientific">Pisolithus tinctorius Marx 270</name>
    <dbReference type="NCBI Taxonomy" id="870435"/>
    <lineage>
        <taxon>Eukaryota</taxon>
        <taxon>Fungi</taxon>
        <taxon>Dikarya</taxon>
        <taxon>Basidiomycota</taxon>
        <taxon>Agaricomycotina</taxon>
        <taxon>Agaricomycetes</taxon>
        <taxon>Agaricomycetidae</taxon>
        <taxon>Boletales</taxon>
        <taxon>Sclerodermatineae</taxon>
        <taxon>Pisolithaceae</taxon>
        <taxon>Pisolithus</taxon>
    </lineage>
</organism>
<dbReference type="InParanoid" id="A0A0C3NMY1"/>
<evidence type="ECO:0000313" key="4">
    <source>
        <dbReference type="Proteomes" id="UP000054217"/>
    </source>
</evidence>
<evidence type="ECO:0000256" key="1">
    <source>
        <dbReference type="SAM" id="Coils"/>
    </source>
</evidence>
<name>A0A0C3NMY1_PISTI</name>
<dbReference type="EMBL" id="KN831983">
    <property type="protein sequence ID" value="KIO02235.1"/>
    <property type="molecule type" value="Genomic_DNA"/>
</dbReference>
<keyword evidence="1" id="KW-0175">Coiled coil</keyword>
<evidence type="ECO:0000256" key="2">
    <source>
        <dbReference type="SAM" id="MobiDB-lite"/>
    </source>
</evidence>
<protein>
    <submittedName>
        <fullName evidence="3">Uncharacterized protein</fullName>
    </submittedName>
</protein>
<accession>A0A0C3NMY1</accession>
<reference evidence="3 4" key="1">
    <citation type="submission" date="2014-04" db="EMBL/GenBank/DDBJ databases">
        <authorList>
            <consortium name="DOE Joint Genome Institute"/>
            <person name="Kuo A."/>
            <person name="Kohler A."/>
            <person name="Costa M.D."/>
            <person name="Nagy L.G."/>
            <person name="Floudas D."/>
            <person name="Copeland A."/>
            <person name="Barry K.W."/>
            <person name="Cichocki N."/>
            <person name="Veneault-Fourrey C."/>
            <person name="LaButti K."/>
            <person name="Lindquist E.A."/>
            <person name="Lipzen A."/>
            <person name="Lundell T."/>
            <person name="Morin E."/>
            <person name="Murat C."/>
            <person name="Sun H."/>
            <person name="Tunlid A."/>
            <person name="Henrissat B."/>
            <person name="Grigoriev I.V."/>
            <person name="Hibbett D.S."/>
            <person name="Martin F."/>
            <person name="Nordberg H.P."/>
            <person name="Cantor M.N."/>
            <person name="Hua S.X."/>
        </authorList>
    </citation>
    <scope>NUCLEOTIDE SEQUENCE [LARGE SCALE GENOMIC DNA]</scope>
    <source>
        <strain evidence="3 4">Marx 270</strain>
    </source>
</reference>
<proteinExistence type="predicted"/>
<keyword evidence="4" id="KW-1185">Reference proteome</keyword>
<evidence type="ECO:0000313" key="3">
    <source>
        <dbReference type="EMBL" id="KIO02235.1"/>
    </source>
</evidence>
<feature type="coiled-coil region" evidence="1">
    <location>
        <begin position="38"/>
        <end position="81"/>
    </location>
</feature>
<sequence length="198" mass="22645">MADIPCLACGKIVWGDRGLSMHTKQWCPNKESADDKMLREYRERMATQQAESERLQCLQEEAEATRRHEEEEREAQHAQRLAEFADLGFDGPDLGEDIERRPSGLPKRHRRLPQHYRDKLPVAPVPAPVINDLQDGPPYDADAMDTVENQPGESPLSPIYHTDPNGYGMFREYEGGFPTYDPESSIHMEQLCDSHNLE</sequence>
<reference evidence="4" key="2">
    <citation type="submission" date="2015-01" db="EMBL/GenBank/DDBJ databases">
        <title>Evolutionary Origins and Diversification of the Mycorrhizal Mutualists.</title>
        <authorList>
            <consortium name="DOE Joint Genome Institute"/>
            <consortium name="Mycorrhizal Genomics Consortium"/>
            <person name="Kohler A."/>
            <person name="Kuo A."/>
            <person name="Nagy L.G."/>
            <person name="Floudas D."/>
            <person name="Copeland A."/>
            <person name="Barry K.W."/>
            <person name="Cichocki N."/>
            <person name="Veneault-Fourrey C."/>
            <person name="LaButti K."/>
            <person name="Lindquist E.A."/>
            <person name="Lipzen A."/>
            <person name="Lundell T."/>
            <person name="Morin E."/>
            <person name="Murat C."/>
            <person name="Riley R."/>
            <person name="Ohm R."/>
            <person name="Sun H."/>
            <person name="Tunlid A."/>
            <person name="Henrissat B."/>
            <person name="Grigoriev I.V."/>
            <person name="Hibbett D.S."/>
            <person name="Martin F."/>
        </authorList>
    </citation>
    <scope>NUCLEOTIDE SEQUENCE [LARGE SCALE GENOMIC DNA]</scope>
    <source>
        <strain evidence="4">Marx 270</strain>
    </source>
</reference>
<feature type="region of interest" description="Disordered" evidence="2">
    <location>
        <begin position="141"/>
        <end position="163"/>
    </location>
</feature>
<dbReference type="Proteomes" id="UP000054217">
    <property type="component" value="Unassembled WGS sequence"/>
</dbReference>
<dbReference type="OrthoDB" id="2690915at2759"/>
<dbReference type="HOGENOM" id="CLU_1378638_0_0_1"/>
<dbReference type="AlphaFoldDB" id="A0A0C3NMY1"/>